<accession>A0ABV1BTG3</accession>
<evidence type="ECO:0000256" key="5">
    <source>
        <dbReference type="ARBA" id="ARBA00022984"/>
    </source>
</evidence>
<evidence type="ECO:0000313" key="9">
    <source>
        <dbReference type="EMBL" id="MEQ2379037.1"/>
    </source>
</evidence>
<keyword evidence="4" id="KW-0133">Cell shape</keyword>
<keyword evidence="2" id="KW-0732">Signal</keyword>
<dbReference type="PRINTS" id="PR00725">
    <property type="entry name" value="DADACBPTASE1"/>
</dbReference>
<keyword evidence="5" id="KW-0573">Peptidoglycan synthesis</keyword>
<dbReference type="EMBL" id="JBBMER010000002">
    <property type="protein sequence ID" value="MEQ2379037.1"/>
    <property type="molecule type" value="Genomic_DNA"/>
</dbReference>
<evidence type="ECO:0000259" key="8">
    <source>
        <dbReference type="Pfam" id="PF00768"/>
    </source>
</evidence>
<name>A0ABV1BTG3_9FIRM</name>
<organism evidence="9 10">
    <name type="scientific">[Lactobacillus] rogosae</name>
    <dbReference type="NCBI Taxonomy" id="706562"/>
    <lineage>
        <taxon>Bacteria</taxon>
        <taxon>Bacillati</taxon>
        <taxon>Bacillota</taxon>
        <taxon>Clostridia</taxon>
        <taxon>Lachnospirales</taxon>
        <taxon>Lachnospiraceae</taxon>
        <taxon>Lachnospira</taxon>
    </lineage>
</organism>
<keyword evidence="6" id="KW-0961">Cell wall biogenesis/degradation</keyword>
<dbReference type="InterPro" id="IPR018044">
    <property type="entry name" value="Peptidase_S11"/>
</dbReference>
<dbReference type="RefSeq" id="WP_116443743.1">
    <property type="nucleotide sequence ID" value="NZ_JBBMER010000002.1"/>
</dbReference>
<keyword evidence="3 9" id="KW-0378">Hydrolase</keyword>
<dbReference type="Proteomes" id="UP001442364">
    <property type="component" value="Unassembled WGS sequence"/>
</dbReference>
<evidence type="ECO:0000256" key="6">
    <source>
        <dbReference type="ARBA" id="ARBA00023316"/>
    </source>
</evidence>
<comment type="similarity">
    <text evidence="1 7">Belongs to the peptidase S11 family.</text>
</comment>
<evidence type="ECO:0000256" key="3">
    <source>
        <dbReference type="ARBA" id="ARBA00022801"/>
    </source>
</evidence>
<comment type="caution">
    <text evidence="9">The sequence shown here is derived from an EMBL/GenBank/DDBJ whole genome shotgun (WGS) entry which is preliminary data.</text>
</comment>
<dbReference type="PANTHER" id="PTHR21581:SF6">
    <property type="entry name" value="TRAFFICKING PROTEIN PARTICLE COMPLEX SUBUNIT 12"/>
    <property type="match status" value="1"/>
</dbReference>
<evidence type="ECO:0000256" key="4">
    <source>
        <dbReference type="ARBA" id="ARBA00022960"/>
    </source>
</evidence>
<dbReference type="Pfam" id="PF00768">
    <property type="entry name" value="Peptidase_S11"/>
    <property type="match status" value="1"/>
</dbReference>
<keyword evidence="10" id="KW-1185">Reference proteome</keyword>
<sequence>MSEYLDYDEAVRANRARKKKAMAMKRKRQAQIRLIKRNLFAAILLLVISVVVTKSVKAISSHADDGNAQQQAVLTDNVIEDNNITVIQQEPVFKYAAKSPDYKEMLDGDIQSPYVALLDVTNNQLIAGKQADTRIYPASMTKVMSLIIAVENIQDLNKTYRFGFEELNNLYIQQASVAGFSVDEEVTANDLLYGLALPSGADAAYGIAQITAGSEEEFVKLMNEKCEEMGLKNTHFCNPSGLHDVNQYTTPAEMAMIMEYAMSNEVCAKVLGTYQYTTASTPQHPEGIHLTSTMFSRMVGNEVPGVTIKAGKTGYTDEAHNCLVNFAEKDGKEYVTVMAAAGNRWYVIFDGFKIYERYLP</sequence>
<evidence type="ECO:0000256" key="1">
    <source>
        <dbReference type="ARBA" id="ARBA00007164"/>
    </source>
</evidence>
<evidence type="ECO:0000256" key="7">
    <source>
        <dbReference type="RuleBase" id="RU004016"/>
    </source>
</evidence>
<reference evidence="9 10" key="1">
    <citation type="submission" date="2024-03" db="EMBL/GenBank/DDBJ databases">
        <title>Human intestinal bacterial collection.</title>
        <authorList>
            <person name="Pauvert C."/>
            <person name="Hitch T.C.A."/>
            <person name="Clavel T."/>
        </authorList>
    </citation>
    <scope>NUCLEOTIDE SEQUENCE [LARGE SCALE GENOMIC DNA]</scope>
    <source>
        <strain evidence="9 10">CLA-AA-H255</strain>
    </source>
</reference>
<dbReference type="InterPro" id="IPR012338">
    <property type="entry name" value="Beta-lactam/transpept-like"/>
</dbReference>
<evidence type="ECO:0000256" key="2">
    <source>
        <dbReference type="ARBA" id="ARBA00022729"/>
    </source>
</evidence>
<evidence type="ECO:0000313" key="10">
    <source>
        <dbReference type="Proteomes" id="UP001442364"/>
    </source>
</evidence>
<feature type="domain" description="Peptidase S11 D-alanyl-D-alanine carboxypeptidase A N-terminal" evidence="8">
    <location>
        <begin position="109"/>
        <end position="338"/>
    </location>
</feature>
<dbReference type="Gene3D" id="3.40.710.10">
    <property type="entry name" value="DD-peptidase/beta-lactamase superfamily"/>
    <property type="match status" value="1"/>
</dbReference>
<gene>
    <name evidence="9" type="ORF">WMO14_03940</name>
</gene>
<proteinExistence type="inferred from homology"/>
<protein>
    <submittedName>
        <fullName evidence="9">Serine hydrolase</fullName>
    </submittedName>
</protein>
<dbReference type="InterPro" id="IPR001967">
    <property type="entry name" value="Peptidase_S11_N"/>
</dbReference>
<dbReference type="PANTHER" id="PTHR21581">
    <property type="entry name" value="D-ALANYL-D-ALANINE CARBOXYPEPTIDASE"/>
    <property type="match status" value="1"/>
</dbReference>
<dbReference type="SUPFAM" id="SSF56601">
    <property type="entry name" value="beta-lactamase/transpeptidase-like"/>
    <property type="match status" value="1"/>
</dbReference>
<dbReference type="GO" id="GO:0016787">
    <property type="term" value="F:hydrolase activity"/>
    <property type="evidence" value="ECO:0007669"/>
    <property type="project" value="UniProtKB-KW"/>
</dbReference>